<evidence type="ECO:0000256" key="1">
    <source>
        <dbReference type="SAM" id="Phobius"/>
    </source>
</evidence>
<keyword evidence="1" id="KW-1133">Transmembrane helix</keyword>
<keyword evidence="1" id="KW-0472">Membrane</keyword>
<name>A0A0A9DG51_ARUDO</name>
<protein>
    <submittedName>
        <fullName evidence="2">Uncharacterized protein</fullName>
    </submittedName>
</protein>
<feature type="transmembrane region" description="Helical" evidence="1">
    <location>
        <begin position="75"/>
        <end position="97"/>
    </location>
</feature>
<sequence>MFQGFPVLKQSSLCFGISTMMLGNIYLGAMAIAHNGLGNKKALRWFHSNSSGYTNERYMVLFVTRNERSQTCRRYHYRSAYIFVKIIIAVPGHFWVISFSG</sequence>
<accession>A0A0A9DG51</accession>
<organism evidence="2">
    <name type="scientific">Arundo donax</name>
    <name type="common">Giant reed</name>
    <name type="synonym">Donax arundinaceus</name>
    <dbReference type="NCBI Taxonomy" id="35708"/>
    <lineage>
        <taxon>Eukaryota</taxon>
        <taxon>Viridiplantae</taxon>
        <taxon>Streptophyta</taxon>
        <taxon>Embryophyta</taxon>
        <taxon>Tracheophyta</taxon>
        <taxon>Spermatophyta</taxon>
        <taxon>Magnoliopsida</taxon>
        <taxon>Liliopsida</taxon>
        <taxon>Poales</taxon>
        <taxon>Poaceae</taxon>
        <taxon>PACMAD clade</taxon>
        <taxon>Arundinoideae</taxon>
        <taxon>Arundineae</taxon>
        <taxon>Arundo</taxon>
    </lineage>
</organism>
<reference evidence="2" key="2">
    <citation type="journal article" date="2015" name="Data Brief">
        <title>Shoot transcriptome of the giant reed, Arundo donax.</title>
        <authorList>
            <person name="Barrero R.A."/>
            <person name="Guerrero F.D."/>
            <person name="Moolhuijzen P."/>
            <person name="Goolsby J.A."/>
            <person name="Tidwell J."/>
            <person name="Bellgard S.E."/>
            <person name="Bellgard M.I."/>
        </authorList>
    </citation>
    <scope>NUCLEOTIDE SEQUENCE</scope>
    <source>
        <tissue evidence="2">Shoot tissue taken approximately 20 cm above the soil surface</tissue>
    </source>
</reference>
<keyword evidence="1" id="KW-0812">Transmembrane</keyword>
<evidence type="ECO:0000313" key="2">
    <source>
        <dbReference type="EMBL" id="JAD86826.1"/>
    </source>
</evidence>
<proteinExistence type="predicted"/>
<dbReference type="EMBL" id="GBRH01211069">
    <property type="protein sequence ID" value="JAD86826.1"/>
    <property type="molecule type" value="Transcribed_RNA"/>
</dbReference>
<dbReference type="AlphaFoldDB" id="A0A0A9DG51"/>
<reference evidence="2" key="1">
    <citation type="submission" date="2014-09" db="EMBL/GenBank/DDBJ databases">
        <authorList>
            <person name="Magalhaes I.L.F."/>
            <person name="Oliveira U."/>
            <person name="Santos F.R."/>
            <person name="Vidigal T.H.D.A."/>
            <person name="Brescovit A.D."/>
            <person name="Santos A.J."/>
        </authorList>
    </citation>
    <scope>NUCLEOTIDE SEQUENCE</scope>
    <source>
        <tissue evidence="2">Shoot tissue taken approximately 20 cm above the soil surface</tissue>
    </source>
</reference>
<feature type="transmembrane region" description="Helical" evidence="1">
    <location>
        <begin position="15"/>
        <end position="37"/>
    </location>
</feature>